<dbReference type="CDD" id="cd00833">
    <property type="entry name" value="PKS"/>
    <property type="match status" value="2"/>
</dbReference>
<dbReference type="InterPro" id="IPR018201">
    <property type="entry name" value="Ketoacyl_synth_AS"/>
</dbReference>
<keyword evidence="5" id="KW-0597">Phosphoprotein</keyword>
<dbReference type="Gene3D" id="1.10.1240.100">
    <property type="match status" value="1"/>
</dbReference>
<dbReference type="Pfam" id="PF08659">
    <property type="entry name" value="KR"/>
    <property type="match status" value="1"/>
</dbReference>
<comment type="pathway">
    <text evidence="2">Antibiotic biosynthesis.</text>
</comment>
<dbReference type="InterPro" id="IPR057326">
    <property type="entry name" value="KR_dom"/>
</dbReference>
<keyword evidence="10" id="KW-1185">Reference proteome</keyword>
<dbReference type="Pfam" id="PF02801">
    <property type="entry name" value="Ketoacyl-synt_C"/>
    <property type="match status" value="2"/>
</dbReference>
<dbReference type="Pfam" id="PF22336">
    <property type="entry name" value="RhiE-like_linker"/>
    <property type="match status" value="1"/>
</dbReference>
<dbReference type="GO" id="GO:0005886">
    <property type="term" value="C:plasma membrane"/>
    <property type="evidence" value="ECO:0007669"/>
    <property type="project" value="TreeGrafter"/>
</dbReference>
<organism evidence="9 10">
    <name type="scientific">Chitinophaga solisilvae</name>
    <dbReference type="NCBI Taxonomy" id="1233460"/>
    <lineage>
        <taxon>Bacteria</taxon>
        <taxon>Pseudomonadati</taxon>
        <taxon>Bacteroidota</taxon>
        <taxon>Chitinophagia</taxon>
        <taxon>Chitinophagales</taxon>
        <taxon>Chitinophagaceae</taxon>
        <taxon>Chitinophaga</taxon>
    </lineage>
</organism>
<evidence type="ECO:0000256" key="8">
    <source>
        <dbReference type="ARBA" id="ARBA00054155"/>
    </source>
</evidence>
<dbReference type="InterPro" id="IPR036291">
    <property type="entry name" value="NAD(P)-bd_dom_sf"/>
</dbReference>
<protein>
    <submittedName>
        <fullName evidence="9">KR domain-containing protein</fullName>
    </submittedName>
</protein>
<evidence type="ECO:0000256" key="7">
    <source>
        <dbReference type="ARBA" id="ARBA00022737"/>
    </source>
</evidence>
<dbReference type="InterPro" id="IPR013968">
    <property type="entry name" value="PKS_KR"/>
</dbReference>
<dbReference type="GO" id="GO:0006633">
    <property type="term" value="P:fatty acid biosynthetic process"/>
    <property type="evidence" value="ECO:0007669"/>
    <property type="project" value="InterPro"/>
</dbReference>
<keyword evidence="3" id="KW-0596">Phosphopantetheine</keyword>
<dbReference type="PROSITE" id="PS52004">
    <property type="entry name" value="KS3_2"/>
    <property type="match status" value="2"/>
</dbReference>
<dbReference type="SUPFAM" id="SSF47336">
    <property type="entry name" value="ACP-like"/>
    <property type="match status" value="1"/>
</dbReference>
<dbReference type="GO" id="GO:0071770">
    <property type="term" value="P:DIM/DIP cell wall layer assembly"/>
    <property type="evidence" value="ECO:0007669"/>
    <property type="project" value="TreeGrafter"/>
</dbReference>
<dbReference type="InterPro" id="IPR020841">
    <property type="entry name" value="PKS_Beta-ketoAc_synthase_dom"/>
</dbReference>
<dbReference type="PANTHER" id="PTHR43775">
    <property type="entry name" value="FATTY ACID SYNTHASE"/>
    <property type="match status" value="1"/>
</dbReference>
<reference evidence="9" key="1">
    <citation type="submission" date="2020-05" db="EMBL/GenBank/DDBJ databases">
        <title>Chitinophaga laudate sp. nov., isolated from a tropical peat swamp.</title>
        <authorList>
            <person name="Goh C.B.S."/>
            <person name="Lee M.S."/>
            <person name="Parimannan S."/>
            <person name="Pasbakhsh P."/>
            <person name="Yule C.M."/>
            <person name="Rajandas H."/>
            <person name="Loke S."/>
            <person name="Croft L."/>
            <person name="Tan J.B.L."/>
        </authorList>
    </citation>
    <scope>NUCLEOTIDE SEQUENCE</scope>
    <source>
        <strain evidence="9">Mgbs1</strain>
    </source>
</reference>
<dbReference type="PROSITE" id="PS00012">
    <property type="entry name" value="PHOSPHOPANTETHEINE"/>
    <property type="match status" value="1"/>
</dbReference>
<keyword evidence="7" id="KW-0677">Repeat</keyword>
<keyword evidence="4" id="KW-0963">Cytoplasm</keyword>
<comment type="function">
    <text evidence="8">Involved in production of the polyketide antibiotic thailandamide.</text>
</comment>
<dbReference type="Gene3D" id="1.10.1200.10">
    <property type="entry name" value="ACP-like"/>
    <property type="match status" value="1"/>
</dbReference>
<dbReference type="InterPro" id="IPR014031">
    <property type="entry name" value="Ketoacyl_synth_C"/>
</dbReference>
<gene>
    <name evidence="9" type="ORF">ECE50_005270</name>
</gene>
<dbReference type="InterPro" id="IPR050091">
    <property type="entry name" value="PKS_NRPS_Biosynth_Enz"/>
</dbReference>
<dbReference type="GO" id="GO:0005737">
    <property type="term" value="C:cytoplasm"/>
    <property type="evidence" value="ECO:0007669"/>
    <property type="project" value="UniProtKB-SubCell"/>
</dbReference>
<dbReference type="Pfam" id="PF00109">
    <property type="entry name" value="ketoacyl-synt"/>
    <property type="match status" value="2"/>
</dbReference>
<dbReference type="SMART" id="SM00825">
    <property type="entry name" value="PKS_KS"/>
    <property type="match status" value="2"/>
</dbReference>
<dbReference type="PROSITE" id="PS00606">
    <property type="entry name" value="KS3_1"/>
    <property type="match status" value="1"/>
</dbReference>
<dbReference type="Pfam" id="PF00550">
    <property type="entry name" value="PP-binding"/>
    <property type="match status" value="1"/>
</dbReference>
<comment type="caution">
    <text evidence="9">The sequence shown here is derived from an EMBL/GenBank/DDBJ whole genome shotgun (WGS) entry which is preliminary data.</text>
</comment>
<name>A0A3S1B4B9_9BACT</name>
<accession>A0A3S1B4B9</accession>
<comment type="subcellular location">
    <subcellularLocation>
        <location evidence="1">Cytoplasm</location>
    </subcellularLocation>
</comment>
<dbReference type="SUPFAM" id="SSF51735">
    <property type="entry name" value="NAD(P)-binding Rossmann-fold domains"/>
    <property type="match status" value="2"/>
</dbReference>
<dbReference type="InterPro" id="IPR020806">
    <property type="entry name" value="PKS_PP-bd"/>
</dbReference>
<dbReference type="InterPro" id="IPR014030">
    <property type="entry name" value="Ketoacyl_synth_N"/>
</dbReference>
<sequence>MSAKAVLEALQAGKISITEAREKLAELKQAAGAVKNAPEQQVANGEVYTSIDAAERIAIVGMSGRYPGAAGLHQYWDNLAQGKDVVREVPADRWDVNAYFAPLPYQPGKVYCKWLGALDDIAMFDPLFFGITPLEAEGMDPQQRLFLQEAYHAFEDAGYTRQMLSNRKCGVYLGIMSNEYSVLQYKSQAPSANITGNSFSIAAARVSYSLNLKGPAIAIDTACSSSLVATHLACQALLNGEVDMALAGGVTLYLTVESYMGMCGAGMLSPEGRCKTFDNGANGFVPGEGAGTLVLKRLKDAVADNDNIYGVIIGSGINQDGKTNGMTAPSINSQIELERDVYNRYNIAPQSISYVEMHGTGTKLGDPIELEALAAVFREKTDLRHFCALGSVKSNIGHTSAAAGVASVQKVLLAMQHKQLVPTLHFSTHNEHFDFETSPFYVNTSLQPWTTAGEKRRAAVSSFGYSGTNAHLVIEEYISQRSTATASGDPSLFVLSARSEEQLKEYAASLFQHCSSTDTLHLQDVAYTLQVGRQPMEHRLAFTADTKEQLLEKLQGFLEGNSVTGLLQGSGIKTKTLTAAEHATLLDTFGRHKDWLKIAERWIQGAAFGWEQLYDTVKPRRISLPTYPFARERYWVPDIPAAPLSQERINVAPAAPRRAYFLEKQWEVAAPVNPSLTAARPLIIVSAADTQSLAEAVAAHFPGSRILYADTAPTYNQTAYSGCIDLTGCSTQSLSADWWLPLQQMLAEEAKESGSLLLAVSRGLEAADSAGHSLNGALAAGLFRMLQSEYRQLRSRHMDAPAALPDNELAALITQEYHHAGEEIAIAWRNGTRYQAVLSEVALPPAASRLRFHPDEALLITGGTRGIGYLCAKHFVTHYGVKKIILLCRQPLAADDPRLTTLTNAGATVEVINTPLTDQPALERELARLETGIGRIAGVIHSAGLTDPHNPAFIRKRKEDIAAVLSPKVAGLDVLYSIFRDRPLHCFVLFSSVSAIVPALGAGQADYVMANAYMDYLAAAHTGVCPLVSIQWPSWKETGMGEVTTRAYQDSGLLTLLNTEGLSLLDQVLQSGRRGVIMPVVADPQMFVPAQLLTRPQVVIPVNASSPVQKETLSGTSLLSAATQWLLELFSKELKIPVSKLDADTAFQDYGVDSILLAQLLRRINQEIPAPLDPSLLYEYPTLSSLSGWLVTHHGAALANVTGDGAAEDTMQLPAAVTVPVATVRRQQQPARLSGDIAVVGMSCRFAGADNLDAYWDLLSGGRSGITQVNVTQEGQPVYGGMLSSKKTMDTDFFLIPPADAAAMDPQALLLLEESLQVMYHAGYRHTEFKGSRTGVYIGGRSQHQPSAAALSAARNPVVAVGQNYLSANISQFFDLRGPAVVVDTACSSALVSLHMACQALQTGDIDTALAGGITLLEGGAALHLFGQRGLLNNSGFFHVFDERASGVLLSEGAGMVMLKRMEDAEAAGDRIYGVIRAVAVNNDGRTPGPASPNLQAQKEVMQQALQRSGYDATDISYIEANGSGTEVTDLLELKAIGEVYRNGLKVPCGLGCIKPNIGHPLCAEGMAGLIKVLLMLHHREQVPFLSGQQAMRHYDLSASPFEFSRERRSWNASPAVAGLNCFADGGTNVHVIVTTGTDIRQLSHTREPLPLPPAARTQEASNRPVTVPQAMNAWKKIPSAEKAVHQD</sequence>
<dbReference type="GO" id="GO:0004312">
    <property type="term" value="F:fatty acid synthase activity"/>
    <property type="evidence" value="ECO:0007669"/>
    <property type="project" value="TreeGrafter"/>
</dbReference>
<evidence type="ECO:0000256" key="3">
    <source>
        <dbReference type="ARBA" id="ARBA00022450"/>
    </source>
</evidence>
<evidence type="ECO:0000256" key="2">
    <source>
        <dbReference type="ARBA" id="ARBA00004792"/>
    </source>
</evidence>
<evidence type="ECO:0000256" key="5">
    <source>
        <dbReference type="ARBA" id="ARBA00022553"/>
    </source>
</evidence>
<dbReference type="SMART" id="SM00823">
    <property type="entry name" value="PKS_PP"/>
    <property type="match status" value="1"/>
</dbReference>
<dbReference type="CDD" id="cd08953">
    <property type="entry name" value="KR_2_SDR_x"/>
    <property type="match status" value="1"/>
</dbReference>
<dbReference type="Gene3D" id="3.40.50.720">
    <property type="entry name" value="NAD(P)-binding Rossmann-like Domain"/>
    <property type="match status" value="1"/>
</dbReference>
<dbReference type="OrthoDB" id="4317020at2"/>
<dbReference type="InterPro" id="IPR054514">
    <property type="entry name" value="RhiE-like_linker"/>
</dbReference>
<dbReference type="InterPro" id="IPR006162">
    <property type="entry name" value="Ppantetheine_attach_site"/>
</dbReference>
<evidence type="ECO:0000256" key="4">
    <source>
        <dbReference type="ARBA" id="ARBA00022490"/>
    </source>
</evidence>
<dbReference type="EMBL" id="RIAR02000001">
    <property type="protein sequence ID" value="NSL86227.1"/>
    <property type="molecule type" value="Genomic_DNA"/>
</dbReference>
<dbReference type="InterPro" id="IPR016039">
    <property type="entry name" value="Thiolase-like"/>
</dbReference>
<dbReference type="SUPFAM" id="SSF53901">
    <property type="entry name" value="Thiolase-like"/>
    <property type="match status" value="2"/>
</dbReference>
<dbReference type="GO" id="GO:0031177">
    <property type="term" value="F:phosphopantetheine binding"/>
    <property type="evidence" value="ECO:0007669"/>
    <property type="project" value="InterPro"/>
</dbReference>
<keyword evidence="6" id="KW-0808">Transferase</keyword>
<dbReference type="SMART" id="SM00822">
    <property type="entry name" value="PKS_KR"/>
    <property type="match status" value="1"/>
</dbReference>
<evidence type="ECO:0000256" key="6">
    <source>
        <dbReference type="ARBA" id="ARBA00022679"/>
    </source>
</evidence>
<dbReference type="FunFam" id="3.40.47.10:FF:000019">
    <property type="entry name" value="Polyketide synthase type I"/>
    <property type="match status" value="1"/>
</dbReference>
<dbReference type="PANTHER" id="PTHR43775:SF37">
    <property type="entry name" value="SI:DKEY-61P9.11"/>
    <property type="match status" value="1"/>
</dbReference>
<evidence type="ECO:0000313" key="10">
    <source>
        <dbReference type="Proteomes" id="UP000281028"/>
    </source>
</evidence>
<dbReference type="PROSITE" id="PS50075">
    <property type="entry name" value="CARRIER"/>
    <property type="match status" value="1"/>
</dbReference>
<dbReference type="Proteomes" id="UP000281028">
    <property type="component" value="Unassembled WGS sequence"/>
</dbReference>
<dbReference type="GO" id="GO:0004315">
    <property type="term" value="F:3-oxoacyl-[acyl-carrier-protein] synthase activity"/>
    <property type="evidence" value="ECO:0007669"/>
    <property type="project" value="InterPro"/>
</dbReference>
<dbReference type="InterPro" id="IPR009081">
    <property type="entry name" value="PP-bd_ACP"/>
</dbReference>
<proteinExistence type="predicted"/>
<dbReference type="InterPro" id="IPR036736">
    <property type="entry name" value="ACP-like_sf"/>
</dbReference>
<dbReference type="Gene3D" id="3.40.47.10">
    <property type="match status" value="2"/>
</dbReference>
<dbReference type="SMART" id="SM01294">
    <property type="entry name" value="PKS_PP_betabranch"/>
    <property type="match status" value="1"/>
</dbReference>
<evidence type="ECO:0000313" key="9">
    <source>
        <dbReference type="EMBL" id="NSL86227.1"/>
    </source>
</evidence>
<evidence type="ECO:0000256" key="1">
    <source>
        <dbReference type="ARBA" id="ARBA00004496"/>
    </source>
</evidence>